<reference evidence="1 2" key="1">
    <citation type="submission" date="2016-12" db="EMBL/GenBank/DDBJ databases">
        <title>Genomic comparison of strains in the 'Actinomyces naeslundii' group.</title>
        <authorList>
            <person name="Mughal S.R."/>
            <person name="Do T."/>
            <person name="Gilbert S.C."/>
            <person name="Witherden E.A."/>
            <person name="Didelot X."/>
            <person name="Beighton D."/>
        </authorList>
    </citation>
    <scope>NUCLEOTIDE SEQUENCE [LARGE SCALE GENOMIC DNA]</scope>
    <source>
        <strain evidence="1 2">S64C</strain>
    </source>
</reference>
<dbReference type="SUPFAM" id="SSF53474">
    <property type="entry name" value="alpha/beta-Hydrolases"/>
    <property type="match status" value="1"/>
</dbReference>
<dbReference type="InterPro" id="IPR029058">
    <property type="entry name" value="AB_hydrolase_fold"/>
</dbReference>
<evidence type="ECO:0008006" key="3">
    <source>
        <dbReference type="Google" id="ProtNLM"/>
    </source>
</evidence>
<dbReference type="Proteomes" id="UP000185736">
    <property type="component" value="Unassembled WGS sequence"/>
</dbReference>
<dbReference type="GO" id="GO:0008374">
    <property type="term" value="F:O-acyltransferase activity"/>
    <property type="evidence" value="ECO:0007669"/>
    <property type="project" value="InterPro"/>
</dbReference>
<proteinExistence type="predicted"/>
<dbReference type="RefSeq" id="WP_075249961.1">
    <property type="nucleotide sequence ID" value="NZ_MSGO01000041.1"/>
</dbReference>
<organism evidence="1 2">
    <name type="scientific">Actinomyces oris</name>
    <dbReference type="NCBI Taxonomy" id="544580"/>
    <lineage>
        <taxon>Bacteria</taxon>
        <taxon>Bacillati</taxon>
        <taxon>Actinomycetota</taxon>
        <taxon>Actinomycetes</taxon>
        <taxon>Actinomycetales</taxon>
        <taxon>Actinomycetaceae</taxon>
        <taxon>Actinomyces</taxon>
    </lineage>
</organism>
<evidence type="ECO:0000313" key="2">
    <source>
        <dbReference type="Proteomes" id="UP000185736"/>
    </source>
</evidence>
<dbReference type="EMBL" id="MSGO01000041">
    <property type="protein sequence ID" value="OLL14143.1"/>
    <property type="molecule type" value="Genomic_DNA"/>
</dbReference>
<dbReference type="PANTHER" id="PTHR11440">
    <property type="entry name" value="LECITHIN-CHOLESTEROL ACYLTRANSFERASE-RELATED"/>
    <property type="match status" value="1"/>
</dbReference>
<name>A0A1Q8HZ75_9ACTO</name>
<dbReference type="InterPro" id="IPR003386">
    <property type="entry name" value="LACT/PDAT_acylTrfase"/>
</dbReference>
<sequence>MSQSPSLLRPLVVLVPGIGGSVLADAGGRTVYDVNTSVGAARALDPAVLAVDNELRATRPISSYGIAFKQLVTGYEHLWSALVQGLGLSQAETAVAGERLVRPNASLLAFPYDFRQSVAHTAELLDRELRRRAQGRPVVLVAHSMGGLVAAWWWAFLSDGIEVKEIVTLGTPYRGAAKALDVLVNQLSFSGLRLSGITEVIRGWDSVFDLLPHCQVVEKGMGHCYPYELPPAVTSVIPDFAARARKAYAANRELQKTLEERASREGNPLTLYYSQGHATLSRTVLKSGVLTVSKEPPSWLPREWDAGDGTVPMFSAIPHFLEDSARAWHRLPQKHLGLVEADAVANHLGGYGLRPLSAAARGGGDEGRGAYLCVDLDDTVPANEEQAAAVRVLDADGSPVIAKDVGLLAAGHRVRGERDGESWKVTLPPLDPGVHKVTIQAVGLPGGSRAVFHGRVGAVSCENQ</sequence>
<comment type="caution">
    <text evidence="1">The sequence shown here is derived from an EMBL/GenBank/DDBJ whole genome shotgun (WGS) entry which is preliminary data.</text>
</comment>
<gene>
    <name evidence="1" type="ORF">BKH32_10370</name>
</gene>
<protein>
    <recommendedName>
        <fullName evidence="3">Lecithin--cholesterol acyltransferase</fullName>
    </recommendedName>
</protein>
<evidence type="ECO:0000313" key="1">
    <source>
        <dbReference type="EMBL" id="OLL14143.1"/>
    </source>
</evidence>
<dbReference type="AlphaFoldDB" id="A0A1Q8HZ75"/>
<accession>A0A1Q8HZ75</accession>
<dbReference type="Pfam" id="PF02450">
    <property type="entry name" value="LCAT"/>
    <property type="match status" value="1"/>
</dbReference>
<dbReference type="GO" id="GO:0006629">
    <property type="term" value="P:lipid metabolic process"/>
    <property type="evidence" value="ECO:0007669"/>
    <property type="project" value="InterPro"/>
</dbReference>
<dbReference type="Gene3D" id="3.40.50.1820">
    <property type="entry name" value="alpha/beta hydrolase"/>
    <property type="match status" value="1"/>
</dbReference>